<organism evidence="2 3">
    <name type="scientific">Pyrobaculum aerophilum</name>
    <dbReference type="NCBI Taxonomy" id="13773"/>
    <lineage>
        <taxon>Archaea</taxon>
        <taxon>Thermoproteota</taxon>
        <taxon>Thermoprotei</taxon>
        <taxon>Thermoproteales</taxon>
        <taxon>Thermoproteaceae</taxon>
        <taxon>Pyrobaculum</taxon>
    </lineage>
</organism>
<dbReference type="EMBL" id="NMUF01000002">
    <property type="protein sequence ID" value="RFB00279.1"/>
    <property type="molecule type" value="Genomic_DNA"/>
</dbReference>
<dbReference type="Proteomes" id="UP000256877">
    <property type="component" value="Unassembled WGS sequence"/>
</dbReference>
<evidence type="ECO:0000313" key="2">
    <source>
        <dbReference type="EMBL" id="RFB00279.1"/>
    </source>
</evidence>
<dbReference type="OrthoDB" id="380553at2157"/>
<dbReference type="EMBL" id="NMUE01000033">
    <property type="protein sequence ID" value="RFA94616.1"/>
    <property type="molecule type" value="Genomic_DNA"/>
</dbReference>
<evidence type="ECO:0000313" key="3">
    <source>
        <dbReference type="Proteomes" id="UP000256877"/>
    </source>
</evidence>
<dbReference type="Proteomes" id="UP000257123">
    <property type="component" value="Unassembled WGS sequence"/>
</dbReference>
<accession>A0A371R6Z9</accession>
<dbReference type="AlphaFoldDB" id="A0A371R6Z9"/>
<reference evidence="3 4" key="1">
    <citation type="submission" date="2017-07" db="EMBL/GenBank/DDBJ databases">
        <title>Draft genome sequence of aerobic hyperthermophilic archaea, Pyrobaculum aerophilum YKB31 and YKB32.</title>
        <authorList>
            <person name="Mochizuki T."/>
            <person name="Berliner A.J."/>
            <person name="Yoshida-Takashima Y."/>
            <person name="Takaki Y."/>
            <person name="Nunoura T."/>
            <person name="Takai K."/>
        </authorList>
    </citation>
    <scope>NUCLEOTIDE SEQUENCE [LARGE SCALE GENOMIC DNA]</scope>
    <source>
        <strain evidence="1 4">YKB31</strain>
        <strain evidence="2 3">YKB32</strain>
    </source>
</reference>
<comment type="caution">
    <text evidence="2">The sequence shown here is derived from an EMBL/GenBank/DDBJ whole genome shotgun (WGS) entry which is preliminary data.</text>
</comment>
<evidence type="ECO:0000313" key="4">
    <source>
        <dbReference type="Proteomes" id="UP000257123"/>
    </source>
</evidence>
<gene>
    <name evidence="1" type="ORF">CGL51_09480</name>
    <name evidence="2" type="ORF">CGL52_01520</name>
</gene>
<sequence length="549" mass="59566">MRSKIPLGLLGLLAIAAVAYLLVVQGAAGEAPYYVSKDGRVAVYMSAGRGGNTTLVLEVVDDSGRPVNFTAFLSGPTLDKFEDIGVAKGRGRGQVAIGRYVAEAAKLAVRLGYKPNEVRVGVVAFVTTVERRGNGTYLLTDVVTIPVGPGEAAGKEIVAKIKFKPRFEIELNATAARRDTEARTEVAVYETQSAPPEVIDAGCTGPIGYVTCYRYRAVQTYTSTEGVPLLLTYVDSHSSNFISDITHKHFISLSTQTTTTLSFEMSLAVFKKGVGSDEFAIEAPGPGFEIVLGQSSEKTLLDLSCRFYPSTSASCYSGGRRFTPASSRFSGDGLLATGLVGDVRAVKYVLEERWCYIDYFGAVYCSSWTPTSVEAWGVWLAGLWGTDSFLPYAEVDDNPNDGVGKLDHIYSTTLDLWIKGKIDKVQLPSYYDRYYPTSWYTLASTSQSTTHFAISIPVGAIMDWVILKRLGIVLPPSVSAALDSLGAGVSVATTRLDIFSYYASLDLGAYSPVSWAPSYFEYKNYFVKMAGNYYDVPVPIVNAYIPPRS</sequence>
<evidence type="ECO:0000313" key="1">
    <source>
        <dbReference type="EMBL" id="RFA94616.1"/>
    </source>
</evidence>
<name>A0A371R6Z9_9CREN</name>
<proteinExistence type="predicted"/>
<protein>
    <submittedName>
        <fullName evidence="2">Uncharacterized protein</fullName>
    </submittedName>
</protein>
<dbReference type="RefSeq" id="WP_116421555.1">
    <property type="nucleotide sequence ID" value="NZ_JAOAJA010000007.1"/>
</dbReference>